<feature type="transmembrane region" description="Helical" evidence="6">
    <location>
        <begin position="415"/>
        <end position="439"/>
    </location>
</feature>
<accession>A0ABD5Z4M3</accession>
<dbReference type="InterPro" id="IPR000883">
    <property type="entry name" value="Cyt_C_Oxase_1"/>
</dbReference>
<feature type="transmembrane region" description="Helical" evidence="6">
    <location>
        <begin position="66"/>
        <end position="91"/>
    </location>
</feature>
<feature type="transmembrane region" description="Helical" evidence="6">
    <location>
        <begin position="311"/>
        <end position="332"/>
    </location>
</feature>
<evidence type="ECO:0000256" key="3">
    <source>
        <dbReference type="ARBA" id="ARBA00022989"/>
    </source>
</evidence>
<feature type="transmembrane region" description="Helical" evidence="6">
    <location>
        <begin position="194"/>
        <end position="222"/>
    </location>
</feature>
<comment type="subcellular location">
    <subcellularLocation>
        <location evidence="1">Membrane</location>
        <topology evidence="1">Multi-pass membrane protein</topology>
    </subcellularLocation>
</comment>
<dbReference type="Proteomes" id="UP001596447">
    <property type="component" value="Unassembled WGS sequence"/>
</dbReference>
<dbReference type="RefSeq" id="WP_279530040.1">
    <property type="nucleotide sequence ID" value="NZ_CP122312.1"/>
</dbReference>
<feature type="transmembrane region" description="Helical" evidence="6">
    <location>
        <begin position="242"/>
        <end position="266"/>
    </location>
</feature>
<dbReference type="Pfam" id="PF00115">
    <property type="entry name" value="COX1"/>
    <property type="match status" value="1"/>
</dbReference>
<dbReference type="EMBL" id="JBHTAR010000011">
    <property type="protein sequence ID" value="MFC7200121.1"/>
    <property type="molecule type" value="Genomic_DNA"/>
</dbReference>
<organism evidence="8 9">
    <name type="scientific">Halospeciosus flavus</name>
    <dbReference type="NCBI Taxonomy" id="3032283"/>
    <lineage>
        <taxon>Archaea</taxon>
        <taxon>Methanobacteriati</taxon>
        <taxon>Methanobacteriota</taxon>
        <taxon>Stenosarchaea group</taxon>
        <taxon>Halobacteria</taxon>
        <taxon>Halobacteriales</taxon>
        <taxon>Halobacteriaceae</taxon>
        <taxon>Halospeciosus</taxon>
    </lineage>
</organism>
<comment type="similarity">
    <text evidence="5">Belongs to the heme-copper respiratory oxidase family.</text>
</comment>
<feature type="transmembrane region" description="Helical" evidence="6">
    <location>
        <begin position="278"/>
        <end position="299"/>
    </location>
</feature>
<proteinExistence type="inferred from homology"/>
<feature type="transmembrane region" description="Helical" evidence="6">
    <location>
        <begin position="379"/>
        <end position="403"/>
    </location>
</feature>
<evidence type="ECO:0000313" key="8">
    <source>
        <dbReference type="EMBL" id="MFC7200121.1"/>
    </source>
</evidence>
<evidence type="ECO:0000256" key="4">
    <source>
        <dbReference type="ARBA" id="ARBA00023136"/>
    </source>
</evidence>
<keyword evidence="5" id="KW-0813">Transport</keyword>
<keyword evidence="5" id="KW-0679">Respiratory chain</keyword>
<evidence type="ECO:0000256" key="2">
    <source>
        <dbReference type="ARBA" id="ARBA00022692"/>
    </source>
</evidence>
<keyword evidence="5" id="KW-0479">Metal-binding</keyword>
<protein>
    <submittedName>
        <fullName evidence="8">Cbb3-type cytochrome c oxidase subunit I</fullName>
    </submittedName>
</protein>
<dbReference type="PANTHER" id="PTHR10422">
    <property type="entry name" value="CYTOCHROME C OXIDASE SUBUNIT 1"/>
    <property type="match status" value="1"/>
</dbReference>
<dbReference type="SUPFAM" id="SSF81442">
    <property type="entry name" value="Cytochrome c oxidase subunit I-like"/>
    <property type="match status" value="1"/>
</dbReference>
<dbReference type="InterPro" id="IPR023616">
    <property type="entry name" value="Cyt_c_oxase-like_su1_dom"/>
</dbReference>
<dbReference type="PROSITE" id="PS50855">
    <property type="entry name" value="COX1"/>
    <property type="match status" value="1"/>
</dbReference>
<feature type="domain" description="Cytochrome oxidase subunit I profile" evidence="7">
    <location>
        <begin position="9"/>
        <end position="498"/>
    </location>
</feature>
<dbReference type="GO" id="GO:0016020">
    <property type="term" value="C:membrane"/>
    <property type="evidence" value="ECO:0007669"/>
    <property type="project" value="UniProtKB-SubCell"/>
</dbReference>
<dbReference type="PANTHER" id="PTHR10422:SF18">
    <property type="entry name" value="CYTOCHROME C OXIDASE SUBUNIT 1"/>
    <property type="match status" value="1"/>
</dbReference>
<keyword evidence="2 5" id="KW-0812">Transmembrane</keyword>
<reference evidence="8 9" key="1">
    <citation type="journal article" date="2019" name="Int. J. Syst. Evol. Microbiol.">
        <title>The Global Catalogue of Microorganisms (GCM) 10K type strain sequencing project: providing services to taxonomists for standard genome sequencing and annotation.</title>
        <authorList>
            <consortium name="The Broad Institute Genomics Platform"/>
            <consortium name="The Broad Institute Genome Sequencing Center for Infectious Disease"/>
            <person name="Wu L."/>
            <person name="Ma J."/>
        </authorList>
    </citation>
    <scope>NUCLEOTIDE SEQUENCE [LARGE SCALE GENOMIC DNA]</scope>
    <source>
        <strain evidence="8 9">XZGYJ-43</strain>
    </source>
</reference>
<evidence type="ECO:0000256" key="6">
    <source>
        <dbReference type="SAM" id="Phobius"/>
    </source>
</evidence>
<dbReference type="Gene3D" id="1.20.210.10">
    <property type="entry name" value="Cytochrome c oxidase-like, subunit I domain"/>
    <property type="match status" value="1"/>
</dbReference>
<keyword evidence="9" id="KW-1185">Reference proteome</keyword>
<keyword evidence="5" id="KW-0408">Iron</keyword>
<evidence type="ECO:0000313" key="9">
    <source>
        <dbReference type="Proteomes" id="UP001596447"/>
    </source>
</evidence>
<sequence>MDDVDRLDPLWPLRWVLTTDHERLGLLYLVVGTGTGLWGAVDAMMLRTALLTPKANIYGEMTYNALFTAHGLTMLFLFAVPVVFGLGSYLLPTLVGADEVALPRVNAACLWLLPPAIVVVRIGLLTDLVGYHVIEPPMTGWTFYPPLSLEKQNAGVTIVLAGIFVASAGFVANAANFLTTVVSERTVPWHRLDIFSWTMLVTSGMVLFAFPMLMAAALMLVLDRVAGTPFFVGDPLGFQHMFWFFGHPVVYILVLPPMGILSLVIPRFSGRRLFGYEGAVYSTLAIGVLSFGLWAHHMFTTGLDPRIQSSFMAVTLAIAVPSSVKVLDWLATMWNGRIRLDAPMLFAVGAIANFVVGGVTGVFVAAVPVDDFLHGTIYVVGHFHFLFVGTIVFALFSASYYWYPLFTGRTYNHTLAAIHFWLSMAGVVFAFGAMLVMGMDGLPRRMAAYPPAFAGAQQFATVAAFVLGVGQLVWLWNVVRSLWHGESVGADPWDLGDSGLRTPEWEE</sequence>
<keyword evidence="5" id="KW-0349">Heme</keyword>
<feature type="transmembrane region" description="Helical" evidence="6">
    <location>
        <begin position="344"/>
        <end position="367"/>
    </location>
</feature>
<dbReference type="AlphaFoldDB" id="A0ABD5Z4M3"/>
<name>A0ABD5Z4M3_9EURY</name>
<dbReference type="InterPro" id="IPR023615">
    <property type="entry name" value="Cyt_c_Oxase_su1_BS"/>
</dbReference>
<gene>
    <name evidence="8" type="ORF">ACFQJ9_11990</name>
</gene>
<keyword evidence="4 6" id="KW-0472">Membrane</keyword>
<feature type="transmembrane region" description="Helical" evidence="6">
    <location>
        <begin position="154"/>
        <end position="182"/>
    </location>
</feature>
<dbReference type="InterPro" id="IPR036927">
    <property type="entry name" value="Cyt_c_oxase-like_su1_sf"/>
</dbReference>
<feature type="transmembrane region" description="Helical" evidence="6">
    <location>
        <begin position="459"/>
        <end position="479"/>
    </location>
</feature>
<keyword evidence="5" id="KW-0249">Electron transport</keyword>
<feature type="transmembrane region" description="Helical" evidence="6">
    <location>
        <begin position="24"/>
        <end position="46"/>
    </location>
</feature>
<evidence type="ECO:0000256" key="1">
    <source>
        <dbReference type="ARBA" id="ARBA00004141"/>
    </source>
</evidence>
<evidence type="ECO:0000259" key="7">
    <source>
        <dbReference type="PROSITE" id="PS50855"/>
    </source>
</evidence>
<evidence type="ECO:0000256" key="5">
    <source>
        <dbReference type="RuleBase" id="RU000370"/>
    </source>
</evidence>
<comment type="caution">
    <text evidence="8">The sequence shown here is derived from an EMBL/GenBank/DDBJ whole genome shotgun (WGS) entry which is preliminary data.</text>
</comment>
<feature type="transmembrane region" description="Helical" evidence="6">
    <location>
        <begin position="112"/>
        <end position="134"/>
    </location>
</feature>
<dbReference type="PRINTS" id="PR01165">
    <property type="entry name" value="CYCOXIDASEI"/>
</dbReference>
<dbReference type="PROSITE" id="PS00077">
    <property type="entry name" value="COX1_CUB"/>
    <property type="match status" value="1"/>
</dbReference>
<keyword evidence="3 6" id="KW-1133">Transmembrane helix</keyword>